<reference evidence="2" key="1">
    <citation type="journal article" date="2022" name="Nat. Microbiol.">
        <title>Unique mobile elements and scalable gene flow at the prokaryote-eukaryote boundary revealed by circularized Asgard archaea genomes.</title>
        <authorList>
            <person name="Wu F."/>
            <person name="Speth D.R."/>
            <person name="Philosof A."/>
            <person name="Cremiere A."/>
            <person name="Narayanan A."/>
            <person name="Barco R.A."/>
            <person name="Connon S.A."/>
            <person name="Amend J.P."/>
            <person name="Antoshechkin I.A."/>
            <person name="Orphan V.J."/>
        </authorList>
    </citation>
    <scope>NUCLEOTIDE SEQUENCE</scope>
    <source>
        <strain evidence="2">PM71</strain>
    </source>
</reference>
<feature type="domain" description="Polymerase nucleotidyl transferase" evidence="1">
    <location>
        <begin position="30"/>
        <end position="81"/>
    </location>
</feature>
<proteinExistence type="predicted"/>
<dbReference type="EMBL" id="CP084166">
    <property type="protein sequence ID" value="UJG41244.1"/>
    <property type="molecule type" value="Genomic_DNA"/>
</dbReference>
<name>A0A9Y1BLK5_9ARCH</name>
<dbReference type="AlphaFoldDB" id="A0A9Y1BLK5"/>
<dbReference type="Pfam" id="PF01909">
    <property type="entry name" value="NTP_transf_2"/>
    <property type="match status" value="1"/>
</dbReference>
<dbReference type="SUPFAM" id="SSF81301">
    <property type="entry name" value="Nucleotidyltransferase"/>
    <property type="match status" value="1"/>
</dbReference>
<dbReference type="InterPro" id="IPR002934">
    <property type="entry name" value="Polymerase_NTP_transf_dom"/>
</dbReference>
<evidence type="ECO:0000313" key="2">
    <source>
        <dbReference type="EMBL" id="UJG41244.1"/>
    </source>
</evidence>
<evidence type="ECO:0000259" key="1">
    <source>
        <dbReference type="Pfam" id="PF01909"/>
    </source>
</evidence>
<gene>
    <name evidence="2" type="ORF">K9W45_01980</name>
</gene>
<dbReference type="Proteomes" id="UP001201020">
    <property type="component" value="Chromosome"/>
</dbReference>
<organism evidence="2">
    <name type="scientific">Candidatus Heimdallarchaeum aukensis</name>
    <dbReference type="NCBI Taxonomy" id="2876573"/>
    <lineage>
        <taxon>Archaea</taxon>
        <taxon>Promethearchaeati</taxon>
        <taxon>Candidatus Heimdallarchaeota</taxon>
        <taxon>Candidatus Heimdallarchaeia (ex Rinke et al. 2021) (nom. nud.)</taxon>
        <taxon>Candidatus Heimdallarchaeales</taxon>
        <taxon>Candidatus Heimdallarchaeaceae</taxon>
        <taxon>Candidatus Heimdallarchaeum</taxon>
    </lineage>
</organism>
<sequence>MAERPEFEQRYAKLWRSIGNFIKNNTGLRVSGIARAGSRRRGNHRNKSDLDIIFTVAGDPPKKNIYPMIASNLKYGFPKAHIEIGSSYNVINMKIEDLDFDVVLLTEEEFKKEVTEYELEEL</sequence>
<dbReference type="GO" id="GO:0016779">
    <property type="term" value="F:nucleotidyltransferase activity"/>
    <property type="evidence" value="ECO:0007669"/>
    <property type="project" value="InterPro"/>
</dbReference>
<dbReference type="InterPro" id="IPR043519">
    <property type="entry name" value="NT_sf"/>
</dbReference>
<dbReference type="Gene3D" id="3.30.460.10">
    <property type="entry name" value="Beta Polymerase, domain 2"/>
    <property type="match status" value="1"/>
</dbReference>
<accession>A0A9Y1BLK5</accession>
<protein>
    <recommendedName>
        <fullName evidence="1">Polymerase nucleotidyl transferase domain-containing protein</fullName>
    </recommendedName>
</protein>